<evidence type="ECO:0000313" key="3">
    <source>
        <dbReference type="Proteomes" id="UP000672032"/>
    </source>
</evidence>
<organism evidence="2 3">
    <name type="scientific">Monilinia vaccinii-corymbosi</name>
    <dbReference type="NCBI Taxonomy" id="61207"/>
    <lineage>
        <taxon>Eukaryota</taxon>
        <taxon>Fungi</taxon>
        <taxon>Dikarya</taxon>
        <taxon>Ascomycota</taxon>
        <taxon>Pezizomycotina</taxon>
        <taxon>Leotiomycetes</taxon>
        <taxon>Helotiales</taxon>
        <taxon>Sclerotiniaceae</taxon>
        <taxon>Monilinia</taxon>
    </lineage>
</organism>
<evidence type="ECO:0000313" key="2">
    <source>
        <dbReference type="EMBL" id="QSZ32865.1"/>
    </source>
</evidence>
<proteinExistence type="predicted"/>
<dbReference type="Proteomes" id="UP000672032">
    <property type="component" value="Chromosome 3"/>
</dbReference>
<keyword evidence="3" id="KW-1185">Reference proteome</keyword>
<feature type="compositionally biased region" description="Low complexity" evidence="1">
    <location>
        <begin position="52"/>
        <end position="70"/>
    </location>
</feature>
<dbReference type="OrthoDB" id="4509729at2759"/>
<feature type="region of interest" description="Disordered" evidence="1">
    <location>
        <begin position="38"/>
        <end position="86"/>
    </location>
</feature>
<gene>
    <name evidence="2" type="ORF">DSL72_002445</name>
</gene>
<evidence type="ECO:0000256" key="1">
    <source>
        <dbReference type="SAM" id="MobiDB-lite"/>
    </source>
</evidence>
<dbReference type="EMBL" id="CP063407">
    <property type="protein sequence ID" value="QSZ32865.1"/>
    <property type="molecule type" value="Genomic_DNA"/>
</dbReference>
<accession>A0A8A3PCN9</accession>
<name>A0A8A3PCN9_9HELO</name>
<dbReference type="AlphaFoldDB" id="A0A8A3PCN9"/>
<protein>
    <submittedName>
        <fullName evidence="2">Uncharacterized protein</fullName>
    </submittedName>
</protein>
<sequence>MPALNPTKKSPERAFALQRYLLLHSQHDALQKHLNQVTGSIPESPTDRHRNSSVSSSSSNDSDAPLSPLSQPITNIRSRRDSLPPSFRHMQNVHREHRINSLPVIVDESMVEVIEEDEKKLKNVNQQIKTTLTDLLNCESVRGDIRYRTWVQTRLMDTERELKESRSKTCERRRSEDMSL</sequence>
<reference evidence="2" key="1">
    <citation type="submission" date="2020-10" db="EMBL/GenBank/DDBJ databases">
        <title>Genome Sequence of Monilinia vaccinii-corymbosi Sheds Light on Mummy Berry Disease Infection of Blueberry and Mating Type.</title>
        <authorList>
            <person name="Yow A.G."/>
            <person name="Zhang Y."/>
            <person name="Bansal K."/>
            <person name="Eacker S.M."/>
            <person name="Sullivan S."/>
            <person name="Liachko I."/>
            <person name="Cubeta M.A."/>
            <person name="Rollins J.A."/>
            <person name="Ashrafi H."/>
        </authorList>
    </citation>
    <scope>NUCLEOTIDE SEQUENCE</scope>
    <source>
        <strain evidence="2">RL-1</strain>
    </source>
</reference>